<evidence type="ECO:0000313" key="3">
    <source>
        <dbReference type="Proteomes" id="UP000466535"/>
    </source>
</evidence>
<feature type="region of interest" description="Disordered" evidence="1">
    <location>
        <begin position="16"/>
        <end position="46"/>
    </location>
</feature>
<keyword evidence="3" id="KW-1185">Reference proteome</keyword>
<dbReference type="OrthoDB" id="201863at2157"/>
<sequence>MRRRALLTSLAAATAAVAGCQSTNDDPSGAAEPGSGQTSPPVEEPGERTAVIDLETGPRTYALSTTSWHTDDNGRVALWFAQTATPDHPPVVRGLFENRNDFENTFDTQLIAALGDGRGDHPDRTDAHLRLAPTERNDLAEDVPELERGDDGYWRVTDAGGWMTDRVRLAAGERRGLEFALVGGADVTGRPTGRYEFRGSPDSLRVAVWHTAEPGPVVDSRFAGREPPALEDERTVQWYHEADPTTPAFVRPSAERLELDGRLSVEMVNHSDGTLTCGHWNLYKLVDGQWFHVDPFVHTSDCRSLPPGGRKEWSLRAFNGEAVPCNCGGGLTRGHLGGGEYAVVAGYGSPTDASAALIELVGEPVTLAPTEDVQVERDGDTVTVTAPPYGDEELPPDATYVLTRAETAERRLVPEQVMRSGDFTGDWYAIRNMLAPVAPDVERVRLRSDGSALALRDGPRRFRFRGQAYEIRQV</sequence>
<comment type="caution">
    <text evidence="2">The sequence shown here is derived from an EMBL/GenBank/DDBJ whole genome shotgun (WGS) entry which is preliminary data.</text>
</comment>
<dbReference type="Proteomes" id="UP000466535">
    <property type="component" value="Unassembled WGS sequence"/>
</dbReference>
<dbReference type="EMBL" id="WUUT01000001">
    <property type="protein sequence ID" value="MXR50264.1"/>
    <property type="molecule type" value="Genomic_DNA"/>
</dbReference>
<gene>
    <name evidence="2" type="ORF">GRX03_01390</name>
</gene>
<accession>A0A6B0SXK6</accession>
<dbReference type="RefSeq" id="WP_159762413.1">
    <property type="nucleotide sequence ID" value="NZ_WUUT01000001.1"/>
</dbReference>
<protein>
    <submittedName>
        <fullName evidence="2">Uncharacterized protein</fullName>
    </submittedName>
</protein>
<evidence type="ECO:0000256" key="1">
    <source>
        <dbReference type="SAM" id="MobiDB-lite"/>
    </source>
</evidence>
<organism evidence="2 3">
    <name type="scientific">Halovenus carboxidivorans</name>
    <dbReference type="NCBI Taxonomy" id="2692199"/>
    <lineage>
        <taxon>Archaea</taxon>
        <taxon>Methanobacteriati</taxon>
        <taxon>Methanobacteriota</taxon>
        <taxon>Stenosarchaea group</taxon>
        <taxon>Halobacteria</taxon>
        <taxon>Halobacteriales</taxon>
        <taxon>Haloarculaceae</taxon>
        <taxon>Halovenus</taxon>
    </lineage>
</organism>
<reference evidence="2 3" key="1">
    <citation type="submission" date="2019-12" db="EMBL/GenBank/DDBJ databases">
        <title>Isolation and characterization of three novel carbon monoxide-oxidizing members of Halobacteria from salione crusts and soils.</title>
        <authorList>
            <person name="Myers M.R."/>
            <person name="King G.M."/>
        </authorList>
    </citation>
    <scope>NUCLEOTIDE SEQUENCE [LARGE SCALE GENOMIC DNA]</scope>
    <source>
        <strain evidence="2 3">WSH3</strain>
    </source>
</reference>
<evidence type="ECO:0000313" key="2">
    <source>
        <dbReference type="EMBL" id="MXR50264.1"/>
    </source>
</evidence>
<name>A0A6B0SXK6_9EURY</name>
<proteinExistence type="predicted"/>
<dbReference type="AlphaFoldDB" id="A0A6B0SXK6"/>
<dbReference type="PROSITE" id="PS51257">
    <property type="entry name" value="PROKAR_LIPOPROTEIN"/>
    <property type="match status" value="1"/>
</dbReference>